<name>A0A177CHD9_9PLEO</name>
<keyword evidence="2" id="KW-1185">Reference proteome</keyword>
<organism evidence="1 2">
    <name type="scientific">Paraphaeosphaeria sporulosa</name>
    <dbReference type="NCBI Taxonomy" id="1460663"/>
    <lineage>
        <taxon>Eukaryota</taxon>
        <taxon>Fungi</taxon>
        <taxon>Dikarya</taxon>
        <taxon>Ascomycota</taxon>
        <taxon>Pezizomycotina</taxon>
        <taxon>Dothideomycetes</taxon>
        <taxon>Pleosporomycetidae</taxon>
        <taxon>Pleosporales</taxon>
        <taxon>Massarineae</taxon>
        <taxon>Didymosphaeriaceae</taxon>
        <taxon>Paraphaeosphaeria</taxon>
    </lineage>
</organism>
<dbReference type="InParanoid" id="A0A177CHD9"/>
<dbReference type="EMBL" id="KV441552">
    <property type="protein sequence ID" value="OAG06137.1"/>
    <property type="molecule type" value="Genomic_DNA"/>
</dbReference>
<gene>
    <name evidence="1" type="ORF">CC84DRAFT_750882</name>
</gene>
<accession>A0A177CHD9</accession>
<protein>
    <submittedName>
        <fullName evidence="1">Uncharacterized protein</fullName>
    </submittedName>
</protein>
<dbReference type="RefSeq" id="XP_018036502.1">
    <property type="nucleotide sequence ID" value="XM_018187293.1"/>
</dbReference>
<dbReference type="Proteomes" id="UP000077069">
    <property type="component" value="Unassembled WGS sequence"/>
</dbReference>
<dbReference type="OrthoDB" id="10661616at2759"/>
<dbReference type="GeneID" id="28770779"/>
<sequence length="164" mass="18062">MRPWWETGAYACDEQRDDPQLMYLLPSGSALVHRRPSLFPVRWTRSLESVLCPCSTSWHGFLARAGPLLHGRKRKPRSQTLLFRLRSIASPATLARLSRRDPLSLAHPGRPPVGLGCRGSPGGLAVAQAHGGYGGAHQMCRFRTSVTALAHQYPHLGGLFPMSM</sequence>
<evidence type="ECO:0000313" key="2">
    <source>
        <dbReference type="Proteomes" id="UP000077069"/>
    </source>
</evidence>
<reference evidence="1 2" key="1">
    <citation type="submission" date="2016-05" db="EMBL/GenBank/DDBJ databases">
        <title>Comparative analysis of secretome profiles of manganese(II)-oxidizing ascomycete fungi.</title>
        <authorList>
            <consortium name="DOE Joint Genome Institute"/>
            <person name="Zeiner C.A."/>
            <person name="Purvine S.O."/>
            <person name="Zink E.M."/>
            <person name="Wu S."/>
            <person name="Pasa-Tolic L."/>
            <person name="Chaput D.L."/>
            <person name="Haridas S."/>
            <person name="Grigoriev I.V."/>
            <person name="Santelli C.M."/>
            <person name="Hansel C.M."/>
        </authorList>
    </citation>
    <scope>NUCLEOTIDE SEQUENCE [LARGE SCALE GENOMIC DNA]</scope>
    <source>
        <strain evidence="1 2">AP3s5-JAC2a</strain>
    </source>
</reference>
<proteinExistence type="predicted"/>
<dbReference type="AlphaFoldDB" id="A0A177CHD9"/>
<evidence type="ECO:0000313" key="1">
    <source>
        <dbReference type="EMBL" id="OAG06137.1"/>
    </source>
</evidence>